<feature type="domain" description="NAD-dependent epimerase/dehydratase" evidence="2">
    <location>
        <begin position="20"/>
        <end position="256"/>
    </location>
</feature>
<protein>
    <submittedName>
        <fullName evidence="3">Dihydrokaempferol 4-reductase</fullName>
        <ecNumber evidence="3">1.1.1.219</ecNumber>
    </submittedName>
</protein>
<dbReference type="EC" id="1.1.1.219" evidence="3"/>
<reference evidence="4" key="1">
    <citation type="journal article" date="2013" name="BMC Microbiol.">
        <title>Taxonomy and evolution of bacteriochlorophyll a-containing members of the OM60/NOR5 clade of marine gammaproteobacteria: description of Luminiphilus syltensis gen. nov., sp. nov., reclassification of Haliea rubra as Pseudohaliea rubra gen. nov., comb. nov., and emendation of Chromatocurvus halotolerans.</title>
        <authorList>
            <person name="Spring S."/>
            <person name="Riedel T."/>
            <person name="Sproer C."/>
            <person name="Yan S."/>
            <person name="Harder J."/>
            <person name="Fuchs B.M."/>
        </authorList>
    </citation>
    <scope>NUCLEOTIDE SEQUENCE [LARGE SCALE GENOMIC DNA]</scope>
    <source>
        <strain evidence="4">NOR51-B</strain>
    </source>
</reference>
<dbReference type="Pfam" id="PF01370">
    <property type="entry name" value="Epimerase"/>
    <property type="match status" value="1"/>
</dbReference>
<dbReference type="PANTHER" id="PTHR10366:SF852">
    <property type="entry name" value="CINNAMOYL-COA REDUCTASE CAD2"/>
    <property type="match status" value="1"/>
</dbReference>
<dbReference type="Gene3D" id="3.40.50.720">
    <property type="entry name" value="NAD(P)-binding Rossmann-like Domain"/>
    <property type="match status" value="1"/>
</dbReference>
<evidence type="ECO:0000313" key="4">
    <source>
        <dbReference type="Proteomes" id="UP000004699"/>
    </source>
</evidence>
<dbReference type="InterPro" id="IPR050425">
    <property type="entry name" value="NAD(P)_dehydrat-like"/>
</dbReference>
<dbReference type="EMBL" id="DS999411">
    <property type="protein sequence ID" value="EED34078.1"/>
    <property type="molecule type" value="Genomic_DNA"/>
</dbReference>
<organism evidence="3 4">
    <name type="scientific">Luminiphilus syltensis NOR5-1B</name>
    <dbReference type="NCBI Taxonomy" id="565045"/>
    <lineage>
        <taxon>Bacteria</taxon>
        <taxon>Pseudomonadati</taxon>
        <taxon>Pseudomonadota</taxon>
        <taxon>Gammaproteobacteria</taxon>
        <taxon>Cellvibrionales</taxon>
        <taxon>Halieaceae</taxon>
        <taxon>Luminiphilus</taxon>
    </lineage>
</organism>
<dbReference type="InterPro" id="IPR036291">
    <property type="entry name" value="NAD(P)-bd_dom_sf"/>
</dbReference>
<dbReference type="InterPro" id="IPR001509">
    <property type="entry name" value="Epimerase_deHydtase"/>
</dbReference>
<accession>B8KWR0</accession>
<dbReference type="eggNOG" id="COG0451">
    <property type="taxonomic scope" value="Bacteria"/>
</dbReference>
<evidence type="ECO:0000256" key="1">
    <source>
        <dbReference type="ARBA" id="ARBA00023002"/>
    </source>
</evidence>
<dbReference type="AlphaFoldDB" id="B8KWR0"/>
<evidence type="ECO:0000259" key="2">
    <source>
        <dbReference type="Pfam" id="PF01370"/>
    </source>
</evidence>
<dbReference type="HOGENOM" id="CLU_007383_9_2_6"/>
<keyword evidence="4" id="KW-1185">Reference proteome</keyword>
<dbReference type="FunFam" id="3.40.50.720:FF:000085">
    <property type="entry name" value="Dihydroflavonol reductase"/>
    <property type="match status" value="1"/>
</dbReference>
<dbReference type="PANTHER" id="PTHR10366">
    <property type="entry name" value="NAD DEPENDENT EPIMERASE/DEHYDRATASE"/>
    <property type="match status" value="1"/>
</dbReference>
<evidence type="ECO:0000313" key="3">
    <source>
        <dbReference type="EMBL" id="EED34078.1"/>
    </source>
</evidence>
<dbReference type="GO" id="GO:0045552">
    <property type="term" value="F:dihydroflavanol 4-reductase activity"/>
    <property type="evidence" value="ECO:0007669"/>
    <property type="project" value="UniProtKB-EC"/>
</dbReference>
<dbReference type="Proteomes" id="UP000004699">
    <property type="component" value="Unassembled WGS sequence"/>
</dbReference>
<dbReference type="SUPFAM" id="SSF51735">
    <property type="entry name" value="NAD(P)-binding Rossmann-fold domains"/>
    <property type="match status" value="1"/>
</dbReference>
<proteinExistence type="predicted"/>
<sequence>MYRDKPMQSPPIEIDTRYPALVTGATGYIAGWLVKQLLAAGVTVHATVRDPDNIEKVGHLIDLGDSSPGTLRLFQADLLQEGSYDDAMSDCQVVFHTASPFTLTHSDAQRDLIDPALEGTRNVLASVNRCPTVTRVVVTSSVAAIYHDNHDCDKAPGGVLTEAQWNTGSTLDNLPYALSKTLAEKAAWALADAQDRWSLATINPALVVGPGLAPGQTSGSFEFLTLLTDGSFRDGAPHLDLGAVDVRDVADAHCRAGYLKTAKGRYINYATTLTLYDIAEALHPLFPSLPLPEYRAHEGPRWRADNRRSIDDLGVNYRDPVPAIVDMVQQMIDNGDIKVPASK</sequence>
<keyword evidence="1 3" id="KW-0560">Oxidoreductase</keyword>
<name>B8KWR0_9GAMM</name>
<gene>
    <name evidence="3" type="ORF">NOR51B_15</name>
</gene>
<dbReference type="STRING" id="565045.NOR51B_15"/>